<dbReference type="GO" id="GO:0000150">
    <property type="term" value="F:DNA strand exchange activity"/>
    <property type="evidence" value="ECO:0007669"/>
    <property type="project" value="InterPro"/>
</dbReference>
<accession>A0A1Y6D092</accession>
<evidence type="ECO:0000313" key="2">
    <source>
        <dbReference type="EMBL" id="SMF96057.1"/>
    </source>
</evidence>
<name>A0A1Y6D092_9GAMM</name>
<dbReference type="Proteomes" id="UP000192923">
    <property type="component" value="Unassembled WGS sequence"/>
</dbReference>
<dbReference type="RefSeq" id="WP_085214805.1">
    <property type="nucleotide sequence ID" value="NZ_FXAM01000001.1"/>
</dbReference>
<protein>
    <submittedName>
        <fullName evidence="2">Helix-turn-helix domain of resolvase</fullName>
    </submittedName>
</protein>
<dbReference type="AlphaFoldDB" id="A0A1Y6D092"/>
<gene>
    <name evidence="2" type="ORF">SAMN02949497_3438</name>
</gene>
<dbReference type="Pfam" id="PF02796">
    <property type="entry name" value="HTH_7"/>
    <property type="match status" value="1"/>
</dbReference>
<dbReference type="GO" id="GO:0003677">
    <property type="term" value="F:DNA binding"/>
    <property type="evidence" value="ECO:0007669"/>
    <property type="project" value="InterPro"/>
</dbReference>
<proteinExistence type="predicted"/>
<dbReference type="InterPro" id="IPR009057">
    <property type="entry name" value="Homeodomain-like_sf"/>
</dbReference>
<organism evidence="2 3">
    <name type="scientific">Methylomagnum ishizawai</name>
    <dbReference type="NCBI Taxonomy" id="1760988"/>
    <lineage>
        <taxon>Bacteria</taxon>
        <taxon>Pseudomonadati</taxon>
        <taxon>Pseudomonadota</taxon>
        <taxon>Gammaproteobacteria</taxon>
        <taxon>Methylococcales</taxon>
        <taxon>Methylococcaceae</taxon>
        <taxon>Methylomagnum</taxon>
    </lineage>
</organism>
<dbReference type="SUPFAM" id="SSF46689">
    <property type="entry name" value="Homeodomain-like"/>
    <property type="match status" value="1"/>
</dbReference>
<feature type="domain" description="Resolvase HTH" evidence="1">
    <location>
        <begin position="49"/>
        <end position="84"/>
    </location>
</feature>
<sequence length="88" mass="9758">MSERGPDIILDLLARLRARGVEIPPEVSWEVERGVRAEYGNDAVWVGKRPPDLHDRIRALLAAGVSRQDAARRFGVSKATVRRAVSAQ</sequence>
<dbReference type="STRING" id="1760988.SAMN02949497_3438"/>
<evidence type="ECO:0000259" key="1">
    <source>
        <dbReference type="Pfam" id="PF02796"/>
    </source>
</evidence>
<dbReference type="InterPro" id="IPR006120">
    <property type="entry name" value="Resolvase_HTH_dom"/>
</dbReference>
<dbReference type="EMBL" id="FXAM01000001">
    <property type="protein sequence ID" value="SMF96057.1"/>
    <property type="molecule type" value="Genomic_DNA"/>
</dbReference>
<evidence type="ECO:0000313" key="3">
    <source>
        <dbReference type="Proteomes" id="UP000192923"/>
    </source>
</evidence>
<reference evidence="2 3" key="1">
    <citation type="submission" date="2016-12" db="EMBL/GenBank/DDBJ databases">
        <authorList>
            <person name="Song W.-J."/>
            <person name="Kurnit D.M."/>
        </authorList>
    </citation>
    <scope>NUCLEOTIDE SEQUENCE [LARGE SCALE GENOMIC DNA]</scope>
    <source>
        <strain evidence="2 3">175</strain>
    </source>
</reference>
<keyword evidence="3" id="KW-1185">Reference proteome</keyword>
<dbReference type="Gene3D" id="1.10.10.60">
    <property type="entry name" value="Homeodomain-like"/>
    <property type="match status" value="1"/>
</dbReference>